<dbReference type="RefSeq" id="YP_009297042.1">
    <property type="nucleotide sequence ID" value="NC_031174.1"/>
</dbReference>
<dbReference type="AlphaFoldDB" id="A0A1C9CDD4"/>
<dbReference type="PANTHER" id="PTHR31272">
    <property type="entry name" value="CYTOCHROME C-TYPE BIOGENESIS PROTEIN HI_1454-RELATED"/>
    <property type="match status" value="1"/>
</dbReference>
<name>A0A1C9CDD4_CERJP</name>
<proteinExistence type="predicted"/>
<gene>
    <name evidence="2" type="primary">ccdA</name>
    <name evidence="2" type="ORF">Ceram_109</name>
</gene>
<keyword evidence="1" id="KW-0472">Membrane</keyword>
<keyword evidence="1" id="KW-1133">Transmembrane helix</keyword>
<sequence>MQQLIYFYNDFSVVFYLFKHSLYNNLSIYYDQFNLLKVLSLLFLGLFTSLTPCFLSVLPLIFSSTTLLNYLNSTKIILFLGLISSLLFIIGLLYIGNDKLYNLFIHIPIISSIMFIFIALNILGIINISYFLTSFNNINQDIFNNIYLQSYFMGFSIGLGSLPCNGSLILTTILWIYSANKIVESCVYLLIYLLGCMLPFAIIFLLPLKFLKFQIYLFMELFNTFSRILYVNAWLFYIFQQVL</sequence>
<dbReference type="GeneID" id="29073489"/>
<feature type="transmembrane region" description="Helical" evidence="1">
    <location>
        <begin position="189"/>
        <end position="208"/>
    </location>
</feature>
<feature type="transmembrane region" description="Helical" evidence="1">
    <location>
        <begin position="152"/>
        <end position="177"/>
    </location>
</feature>
<dbReference type="PANTHER" id="PTHR31272:SF9">
    <property type="entry name" value="BLL1027 PROTEIN"/>
    <property type="match status" value="1"/>
</dbReference>
<feature type="transmembrane region" description="Helical" evidence="1">
    <location>
        <begin position="214"/>
        <end position="239"/>
    </location>
</feature>
<evidence type="ECO:0000256" key="1">
    <source>
        <dbReference type="SAM" id="Phobius"/>
    </source>
</evidence>
<accession>A0A1C9CDD4</accession>
<reference evidence="2" key="1">
    <citation type="journal article" date="2016" name="BMC Biol.">
        <title>Parallel evolution of highly conserved plastid genome architecture in red seaweeds and seed plants.</title>
        <authorList>
            <person name="Lee J."/>
            <person name="Cho C.H."/>
            <person name="Park S.I."/>
            <person name="Choi J.W."/>
            <person name="Song H.S."/>
            <person name="West J.A."/>
            <person name="Bhattacharya D."/>
            <person name="Yoon H.S."/>
        </authorList>
    </citation>
    <scope>NUCLEOTIDE SEQUENCE</scope>
</reference>
<keyword evidence="2" id="KW-0934">Plastid</keyword>
<feature type="transmembrane region" description="Helical" evidence="1">
    <location>
        <begin position="38"/>
        <end position="62"/>
    </location>
</feature>
<dbReference type="EMBL" id="KX284719">
    <property type="protein sequence ID" value="AOM66385.1"/>
    <property type="molecule type" value="Genomic_DNA"/>
</dbReference>
<dbReference type="InterPro" id="IPR051790">
    <property type="entry name" value="Cytochrome_c-biogenesis_DsbD"/>
</dbReference>
<evidence type="ECO:0000313" key="2">
    <source>
        <dbReference type="EMBL" id="AOM66385.1"/>
    </source>
</evidence>
<organism evidence="2">
    <name type="scientific">Ceramothamnion japonicum</name>
    <name type="common">Red alga</name>
    <name type="synonym">Ceramium japonicum</name>
    <dbReference type="NCBI Taxonomy" id="218448"/>
    <lineage>
        <taxon>Eukaryota</taxon>
        <taxon>Rhodophyta</taxon>
        <taxon>Florideophyceae</taxon>
        <taxon>Rhodymeniophycidae</taxon>
        <taxon>Ceramiales</taxon>
        <taxon>Ceramiaceae</taxon>
        <taxon>Ceramothamnion</taxon>
    </lineage>
</organism>
<geneLocation type="plastid" evidence="2"/>
<feature type="transmembrane region" description="Helical" evidence="1">
    <location>
        <begin position="107"/>
        <end position="132"/>
    </location>
</feature>
<feature type="transmembrane region" description="Helical" evidence="1">
    <location>
        <begin position="74"/>
        <end position="95"/>
    </location>
</feature>
<protein>
    <submittedName>
        <fullName evidence="2">Cytochrome c biogenesis protein transmembrane region</fullName>
    </submittedName>
</protein>
<keyword evidence="1 2" id="KW-0812">Transmembrane</keyword>